<evidence type="ECO:0000313" key="3">
    <source>
        <dbReference type="Proteomes" id="UP001279410"/>
    </source>
</evidence>
<comment type="caution">
    <text evidence="2">The sequence shown here is derived from an EMBL/GenBank/DDBJ whole genome shotgun (WGS) entry which is preliminary data.</text>
</comment>
<dbReference type="Proteomes" id="UP001279410">
    <property type="component" value="Unassembled WGS sequence"/>
</dbReference>
<dbReference type="AlphaFoldDB" id="A0AAD3NAP5"/>
<gene>
    <name evidence="2" type="ORF">AKAME5_002017100</name>
</gene>
<protein>
    <submittedName>
        <fullName evidence="2">Excitatory amino acid transporter 5-like protein</fullName>
    </submittedName>
</protein>
<organism evidence="2 3">
    <name type="scientific">Lates japonicus</name>
    <name type="common">Japanese lates</name>
    <dbReference type="NCBI Taxonomy" id="270547"/>
    <lineage>
        <taxon>Eukaryota</taxon>
        <taxon>Metazoa</taxon>
        <taxon>Chordata</taxon>
        <taxon>Craniata</taxon>
        <taxon>Vertebrata</taxon>
        <taxon>Euteleostomi</taxon>
        <taxon>Actinopterygii</taxon>
        <taxon>Neopterygii</taxon>
        <taxon>Teleostei</taxon>
        <taxon>Neoteleostei</taxon>
        <taxon>Acanthomorphata</taxon>
        <taxon>Carangaria</taxon>
        <taxon>Carangaria incertae sedis</taxon>
        <taxon>Centropomidae</taxon>
        <taxon>Lates</taxon>
    </lineage>
</organism>
<accession>A0AAD3NAP5</accession>
<evidence type="ECO:0000256" key="1">
    <source>
        <dbReference type="SAM" id="MobiDB-lite"/>
    </source>
</evidence>
<sequence length="115" mass="12515">MEELLLPSGEEEARSDHSSYAPGHAGRTMGDRVKTFLQVTVKEDLKRTVRNFLKKNGLLTLSVIAVLTGCTLGFMLRGTQLSTQVGTTHLTPTCHTLPALDQDSPAGFLTFQLPC</sequence>
<dbReference type="EMBL" id="BRZM01000155">
    <property type="protein sequence ID" value="GLD68858.1"/>
    <property type="molecule type" value="Genomic_DNA"/>
</dbReference>
<proteinExistence type="predicted"/>
<name>A0AAD3NAP5_LATJO</name>
<keyword evidence="3" id="KW-1185">Reference proteome</keyword>
<feature type="region of interest" description="Disordered" evidence="1">
    <location>
        <begin position="1"/>
        <end position="27"/>
    </location>
</feature>
<evidence type="ECO:0000313" key="2">
    <source>
        <dbReference type="EMBL" id="GLD68858.1"/>
    </source>
</evidence>
<reference evidence="2" key="1">
    <citation type="submission" date="2022-08" db="EMBL/GenBank/DDBJ databases">
        <title>Genome sequencing of akame (Lates japonicus).</title>
        <authorList>
            <person name="Hashiguchi Y."/>
            <person name="Takahashi H."/>
        </authorList>
    </citation>
    <scope>NUCLEOTIDE SEQUENCE</scope>
    <source>
        <strain evidence="2">Kochi</strain>
    </source>
</reference>